<dbReference type="PANTHER" id="PTHR30189:SF1">
    <property type="entry name" value="LPS-ASSEMBLY PROTEIN LPTD"/>
    <property type="match status" value="1"/>
</dbReference>
<organism evidence="4 5">
    <name type="scientific">Marinoscillum luteum</name>
    <dbReference type="NCBI Taxonomy" id="861051"/>
    <lineage>
        <taxon>Bacteria</taxon>
        <taxon>Pseudomonadati</taxon>
        <taxon>Bacteroidota</taxon>
        <taxon>Cytophagia</taxon>
        <taxon>Cytophagales</taxon>
        <taxon>Reichenbachiellaceae</taxon>
        <taxon>Marinoscillum</taxon>
    </lineage>
</organism>
<dbReference type="Proteomes" id="UP001610063">
    <property type="component" value="Unassembled WGS sequence"/>
</dbReference>
<dbReference type="InterPro" id="IPR045659">
    <property type="entry name" value="LptD_2"/>
</dbReference>
<evidence type="ECO:0000313" key="5">
    <source>
        <dbReference type="Proteomes" id="UP001610063"/>
    </source>
</evidence>
<keyword evidence="2" id="KW-0732">Signal</keyword>
<protein>
    <submittedName>
        <fullName evidence="4">LPS assembly protein LptD</fullName>
    </submittedName>
</protein>
<proteinExistence type="predicted"/>
<evidence type="ECO:0000256" key="1">
    <source>
        <dbReference type="SAM" id="MobiDB-lite"/>
    </source>
</evidence>
<feature type="region of interest" description="Disordered" evidence="1">
    <location>
        <begin position="762"/>
        <end position="803"/>
    </location>
</feature>
<accession>A0ABW7NB04</accession>
<sequence>MRRIALVTIFLSIVIRLQAQVDSTSTESTDKGLIGSNPELQFTGSDFIQANDSSHLALMPADSLISPSDSSAAPSKKASKKNDIETTINYTAKDSMIFEIEDRRLFLYGNTHIDYGSITLESDQTTIDWNERNIKSKYTLDTLGRKRGKPVFSQGGSVYETDDILYNFKTKRAIIKGVITEQDGAIMHGEDVKKNEENELFIKGAKYTTCNLSDPHFFIKSEKIKVIPGNKVVSGPFNLKFREVPTPLWFPFGMFPQPRQKASGIVFPSYGEETRRGFFLRGGGYYFGFSEYFDLKLTGDVYSKGGYALDATTNYKVRYKFNGSMNFAYNKNVTETETVPNETNDFWIRWSHRPETRGNSSFSASVNGGTRGFNTNNNVAIYNPQQSISSEFQSSLSYSQKFQRIPFNMSSTFRQRQNIQSGIYNMSLPDFALNMNRMYPFKNVVKSSNSPIAKISFSHNFVAKNEISNSPVSPTALGFTPINGNVTEDEDPIKLNIENLGDIYDRSKIGGKHTIPVSTSFNLLKYFTVSPSFNYQEVWYTRELDYTFVPEQNGVRVDTVEGFSRAGSWSSGASVNTRMYGMYYVRGIAGIEAIRHVMTPSLSFSYNPDFGDEKYGVYETVQMDTLGRTKRLSKYQNFAYGSPSGNESRTVSFGLTNNLEMKVRARKDSVNEFKKVKIFENLSVNSGYNFAADSFRLSNINWNARTSFFNQKVNLTLSGAYDPYLYIEDGTSSGQKIDRYAWNNGEGIGTLRTLSSQVSFSLKPKGSKESNDNPNSNPNDRSAFADDGAAIDRSPFGTEDEKEYIKQNPEAYVDFNVPWSLRVAYNVNRTKNGLDDALISSHGVQFSGTLGLTDKTQITFNSGYDIKNKDFTQTNIGVARDLHCWTLNFSWVPFGRYQSFSLIIRPKSALLQDLKIEKRRSFQDFFGQ</sequence>
<reference evidence="4 5" key="1">
    <citation type="journal article" date="2013" name="Int. J. Syst. Evol. Microbiol.">
        <title>Marinoscillum luteum sp. nov., isolated from marine sediment.</title>
        <authorList>
            <person name="Cha I.T."/>
            <person name="Park S.J."/>
            <person name="Kim S.J."/>
            <person name="Kim J.G."/>
            <person name="Jung M.Y."/>
            <person name="Shin K.S."/>
            <person name="Kwon K.K."/>
            <person name="Yang S.H."/>
            <person name="Seo Y.S."/>
            <person name="Rhee S.K."/>
        </authorList>
    </citation>
    <scope>NUCLEOTIDE SEQUENCE [LARGE SCALE GENOMIC DNA]</scope>
    <source>
        <strain evidence="4 5">KCTC 23939</strain>
    </source>
</reference>
<dbReference type="EMBL" id="JBIPKE010000019">
    <property type="protein sequence ID" value="MFH6984811.1"/>
    <property type="molecule type" value="Genomic_DNA"/>
</dbReference>
<dbReference type="PANTHER" id="PTHR30189">
    <property type="entry name" value="LPS-ASSEMBLY PROTEIN"/>
    <property type="match status" value="1"/>
</dbReference>
<keyword evidence="5" id="KW-1185">Reference proteome</keyword>
<evidence type="ECO:0000313" key="4">
    <source>
        <dbReference type="EMBL" id="MFH6984811.1"/>
    </source>
</evidence>
<dbReference type="Pfam" id="PF19838">
    <property type="entry name" value="LptD_2"/>
    <property type="match status" value="1"/>
</dbReference>
<evidence type="ECO:0000259" key="3">
    <source>
        <dbReference type="Pfam" id="PF19838"/>
    </source>
</evidence>
<feature type="domain" description="LPS-assembly protein LptD central" evidence="3">
    <location>
        <begin position="232"/>
        <end position="724"/>
    </location>
</feature>
<dbReference type="InterPro" id="IPR050218">
    <property type="entry name" value="LptD"/>
</dbReference>
<evidence type="ECO:0000256" key="2">
    <source>
        <dbReference type="SAM" id="SignalP"/>
    </source>
</evidence>
<name>A0ABW7NB04_9BACT</name>
<gene>
    <name evidence="4" type="ORF">ACHKAR_15250</name>
</gene>
<feature type="chain" id="PRO_5045498954" evidence="2">
    <location>
        <begin position="20"/>
        <end position="928"/>
    </location>
</feature>
<comment type="caution">
    <text evidence="4">The sequence shown here is derived from an EMBL/GenBank/DDBJ whole genome shotgun (WGS) entry which is preliminary data.</text>
</comment>
<feature type="signal peptide" evidence="2">
    <location>
        <begin position="1"/>
        <end position="19"/>
    </location>
</feature>